<evidence type="ECO:0000256" key="9">
    <source>
        <dbReference type="ARBA" id="ARBA00031636"/>
    </source>
</evidence>
<accession>A0A401LHZ6</accession>
<dbReference type="PANTHER" id="PTHR43298">
    <property type="entry name" value="MULTIDRUG RESISTANCE PROTEIN NORM-RELATED"/>
    <property type="match status" value="1"/>
</dbReference>
<keyword evidence="6 10" id="KW-1133">Transmembrane helix</keyword>
<dbReference type="GO" id="GO:0005886">
    <property type="term" value="C:plasma membrane"/>
    <property type="evidence" value="ECO:0007669"/>
    <property type="project" value="UniProtKB-SubCell"/>
</dbReference>
<keyword evidence="5 10" id="KW-0812">Transmembrane</keyword>
<keyword evidence="4" id="KW-1003">Cell membrane</keyword>
<evidence type="ECO:0000256" key="4">
    <source>
        <dbReference type="ARBA" id="ARBA00022475"/>
    </source>
</evidence>
<evidence type="ECO:0000256" key="3">
    <source>
        <dbReference type="ARBA" id="ARBA00022449"/>
    </source>
</evidence>
<dbReference type="EMBL" id="BGZJ01000002">
    <property type="protein sequence ID" value="GBO94693.1"/>
    <property type="molecule type" value="Genomic_DNA"/>
</dbReference>
<keyword evidence="3" id="KW-0050">Antiport</keyword>
<dbReference type="PANTHER" id="PTHR43298:SF2">
    <property type="entry name" value="FMN_FAD EXPORTER YEEO-RELATED"/>
    <property type="match status" value="1"/>
</dbReference>
<keyword evidence="8 10" id="KW-0472">Membrane</keyword>
<proteinExistence type="predicted"/>
<evidence type="ECO:0000256" key="2">
    <source>
        <dbReference type="ARBA" id="ARBA00022448"/>
    </source>
</evidence>
<dbReference type="PIRSF" id="PIRSF006603">
    <property type="entry name" value="DinF"/>
    <property type="match status" value="1"/>
</dbReference>
<dbReference type="OrthoDB" id="9806302at2"/>
<feature type="transmembrane region" description="Helical" evidence="10">
    <location>
        <begin position="345"/>
        <end position="371"/>
    </location>
</feature>
<dbReference type="GO" id="GO:0006811">
    <property type="term" value="P:monoatomic ion transport"/>
    <property type="evidence" value="ECO:0007669"/>
    <property type="project" value="UniProtKB-KW"/>
</dbReference>
<dbReference type="Proteomes" id="UP000266091">
    <property type="component" value="Unassembled WGS sequence"/>
</dbReference>
<organism evidence="11 12">
    <name type="scientific">Mesosutterella multiformis</name>
    <dbReference type="NCBI Taxonomy" id="2259133"/>
    <lineage>
        <taxon>Bacteria</taxon>
        <taxon>Pseudomonadati</taxon>
        <taxon>Pseudomonadota</taxon>
        <taxon>Betaproteobacteria</taxon>
        <taxon>Burkholderiales</taxon>
        <taxon>Sutterellaceae</taxon>
        <taxon>Mesosutterella</taxon>
    </lineage>
</organism>
<evidence type="ECO:0000313" key="12">
    <source>
        <dbReference type="Proteomes" id="UP000266091"/>
    </source>
</evidence>
<feature type="transmembrane region" description="Helical" evidence="10">
    <location>
        <begin position="147"/>
        <end position="164"/>
    </location>
</feature>
<keyword evidence="12" id="KW-1185">Reference proteome</keyword>
<feature type="transmembrane region" description="Helical" evidence="10">
    <location>
        <begin position="416"/>
        <end position="435"/>
    </location>
</feature>
<evidence type="ECO:0000256" key="8">
    <source>
        <dbReference type="ARBA" id="ARBA00023136"/>
    </source>
</evidence>
<keyword evidence="7" id="KW-0406">Ion transport</keyword>
<feature type="transmembrane region" description="Helical" evidence="10">
    <location>
        <begin position="21"/>
        <end position="41"/>
    </location>
</feature>
<evidence type="ECO:0000256" key="7">
    <source>
        <dbReference type="ARBA" id="ARBA00023065"/>
    </source>
</evidence>
<gene>
    <name evidence="11" type="ORF">MESMUL_20470</name>
</gene>
<dbReference type="NCBIfam" id="TIGR00797">
    <property type="entry name" value="matE"/>
    <property type="match status" value="1"/>
</dbReference>
<keyword evidence="2" id="KW-0813">Transport</keyword>
<feature type="transmembrane region" description="Helical" evidence="10">
    <location>
        <begin position="109"/>
        <end position="127"/>
    </location>
</feature>
<evidence type="ECO:0000313" key="11">
    <source>
        <dbReference type="EMBL" id="GBO94693.1"/>
    </source>
</evidence>
<protein>
    <recommendedName>
        <fullName evidence="9">Multidrug-efflux transporter</fullName>
    </recommendedName>
</protein>
<dbReference type="CDD" id="cd13137">
    <property type="entry name" value="MATE_NorM_like"/>
    <property type="match status" value="1"/>
</dbReference>
<comment type="caution">
    <text evidence="11">The sequence shown here is derived from an EMBL/GenBank/DDBJ whole genome shotgun (WGS) entry which is preliminary data.</text>
</comment>
<reference evidence="11 12" key="1">
    <citation type="journal article" date="2018" name="Int. J. Syst. Evol. Microbiol.">
        <title>Mesosutterella multiformis gen. nov., sp. nov., a member of the family Sutterellaceae and Sutterella megalosphaeroides sp. nov., isolated from human faeces.</title>
        <authorList>
            <person name="Sakamoto M."/>
            <person name="Ikeyama N."/>
            <person name="Kunihiro T."/>
            <person name="Iino T."/>
            <person name="Yuki M."/>
            <person name="Ohkuma M."/>
        </authorList>
    </citation>
    <scope>NUCLEOTIDE SEQUENCE [LARGE SCALE GENOMIC DNA]</scope>
    <source>
        <strain evidence="11 12">4NBBH2</strain>
    </source>
</reference>
<sequence>MKDSVSQRLIGKIRSGESFTRAEELALVIRLSIPAILAQFANVLMQYIDAAMVGNLGAVEAAAVGIVSSTIWLFWGLGSAGITGYSVLASQEIGAKSYPTARKLLRQGITVAVATGAILGAVGLMISPWLPGFLGASADVAREGTKYFAIYTAAMPLLFLSYEAGSMLRASGNIRVPSFLNIFMCVEDVVFNYFLIFPTRLVTFLGFTFTMPGAGMGVAGAALGTVLAELCTAVPMLWYVCTRSPELAIRGEKGRFLPEFPLLKKAFKIGIPVGLQHTVMCCAQVASTMIVAPLGTIAIAANSLAITAESLCYMPGYGVSDAAASLTGQCIGARRENLAMRFGKIAIATGLGVMTVMGVLMFIFAPIMIGLMSNVPEIIDLGATILRIEAFAEPMFAASIVAYGVFMGAGDTLIPCLMNLGSMWFVRLPAAWLLARTFGLKGVWIAMCGELIFRGMIFLLRFRGGKWLKHGKA</sequence>
<dbReference type="RefSeq" id="WP_116270912.1">
    <property type="nucleotide sequence ID" value="NZ_BGZJ01000002.1"/>
</dbReference>
<evidence type="ECO:0000256" key="5">
    <source>
        <dbReference type="ARBA" id="ARBA00022692"/>
    </source>
</evidence>
<feature type="transmembrane region" description="Helical" evidence="10">
    <location>
        <begin position="391"/>
        <end position="409"/>
    </location>
</feature>
<comment type="subcellular location">
    <subcellularLocation>
        <location evidence="1">Cell inner membrane</location>
        <topology evidence="1">Multi-pass membrane protein</topology>
    </subcellularLocation>
</comment>
<feature type="transmembrane region" description="Helical" evidence="10">
    <location>
        <begin position="61"/>
        <end position="88"/>
    </location>
</feature>
<dbReference type="Pfam" id="PF01554">
    <property type="entry name" value="MatE"/>
    <property type="match status" value="2"/>
</dbReference>
<feature type="transmembrane region" description="Helical" evidence="10">
    <location>
        <begin position="216"/>
        <end position="240"/>
    </location>
</feature>
<accession>A0A388SG90</accession>
<dbReference type="GO" id="GO:0015297">
    <property type="term" value="F:antiporter activity"/>
    <property type="evidence" value="ECO:0007669"/>
    <property type="project" value="UniProtKB-KW"/>
</dbReference>
<evidence type="ECO:0000256" key="6">
    <source>
        <dbReference type="ARBA" id="ARBA00022989"/>
    </source>
</evidence>
<dbReference type="AlphaFoldDB" id="A0A388SG90"/>
<name>A0A388SG90_9BURK</name>
<dbReference type="InterPro" id="IPR002528">
    <property type="entry name" value="MATE_fam"/>
</dbReference>
<evidence type="ECO:0000256" key="10">
    <source>
        <dbReference type="SAM" id="Phobius"/>
    </source>
</evidence>
<dbReference type="InterPro" id="IPR050222">
    <property type="entry name" value="MATE_MdtK"/>
</dbReference>
<dbReference type="GO" id="GO:0042910">
    <property type="term" value="F:xenobiotic transmembrane transporter activity"/>
    <property type="evidence" value="ECO:0007669"/>
    <property type="project" value="InterPro"/>
</dbReference>
<feature type="transmembrane region" description="Helical" evidence="10">
    <location>
        <begin position="441"/>
        <end position="462"/>
    </location>
</feature>
<dbReference type="InterPro" id="IPR048279">
    <property type="entry name" value="MdtK-like"/>
</dbReference>
<evidence type="ECO:0000256" key="1">
    <source>
        <dbReference type="ARBA" id="ARBA00004429"/>
    </source>
</evidence>